<evidence type="ECO:0000256" key="5">
    <source>
        <dbReference type="PIRSR" id="PIRSR001227-1"/>
    </source>
</evidence>
<evidence type="ECO:0000256" key="3">
    <source>
        <dbReference type="ARBA" id="ARBA00022801"/>
    </source>
</evidence>
<dbReference type="OrthoDB" id="9760084at2"/>
<keyword evidence="4" id="KW-0865">Zymogen</keyword>
<comment type="similarity">
    <text evidence="1">Belongs to the peptidase S45 family.</text>
</comment>
<dbReference type="InterPro" id="IPR014395">
    <property type="entry name" value="Pen/GL7ACA/AHL_acylase"/>
</dbReference>
<feature type="binding site" evidence="6">
    <location>
        <position position="319"/>
    </location>
    <ligand>
        <name>Ca(2+)</name>
        <dbReference type="ChEBI" id="CHEBI:29108"/>
    </ligand>
</feature>
<dbReference type="Gene3D" id="2.30.120.10">
    <property type="match status" value="1"/>
</dbReference>
<dbReference type="PIRSF" id="PIRSF001227">
    <property type="entry name" value="Pen_acylase"/>
    <property type="match status" value="1"/>
</dbReference>
<reference evidence="7 8" key="1">
    <citation type="submission" date="2018-04" db="EMBL/GenBank/DDBJ databases">
        <title>Genomic Encyclopedia of Archaeal and Bacterial Type Strains, Phase II (KMG-II): from individual species to whole genera.</title>
        <authorList>
            <person name="Goeker M."/>
        </authorList>
    </citation>
    <scope>NUCLEOTIDE SEQUENCE [LARGE SCALE GENOMIC DNA]</scope>
    <source>
        <strain evidence="7 8">DSM 25521</strain>
    </source>
</reference>
<evidence type="ECO:0000256" key="2">
    <source>
        <dbReference type="ARBA" id="ARBA00022729"/>
    </source>
</evidence>
<sequence length="783" mass="85347">MTMATTETLALPGLSAPGTIGIDANGIPHIQAANEADLFFLQGFHVARERLFQIDLFRKRGLGLLAADFGPGYLEQDRASRLFLYRGDMEAEYAGYGPEAKATFTAFAAGINAFIGMTEADPSLLPFEFGLLGTKPARWAPEDVSRVRTHSLSRNVLSEILRCQVQGKADHRTDLLRRWLEPQVTPVVPEGLDPASIPMRVLDMVKLATANATFSKERLAATLADAPKWRSTTDLLEVVLDAQYTGSNNWAVHGSKTDTGMPILASDPHRIHGMPSLRTVFHLTCPTLDVVGAGEPSVPGVMIGHNGTIAWGLTIFYIDQEDLYVYETKAGDPDSYRYGEGWEKVRTVTETVKVKGCPDQVLTLKFTRHGPVVYEDPAAGRIYAVRAAYFEPGTAPYLVAHKLMRAKNLKEFRAAAVTWGTPSCNLVFADKAGDIAWMPAGINPIRPNWDGLMPVPGDGRYEWAGYRDRAEAPVIHNPSRGFVFSANEMNVPEGWDHQAYPFGFEWVDYSRATRIAEVLSSVSPHTLSTSRALQTDVVSIPARRLGQLLAGLKVGDEATAKALALLANWDHALTADSAAGALFEVWWSRHLKKALWNAIVAPDLHALMVPGDVDGTLAVLEAPDDRFGADPAAARDAILLSSLGAAYADMVQLLGPDPAGWAWGKLHHGYFEHPLSFLLPPDTAKAWSIGPIPHAGSSVTPMHTGYRGTDFRTMMGSSFRLVVDLADLDRSVTINTPGQSGNPNSPHYRDLFERWAKGDYVPLPYTPSAVAAAVAHRVECRPG</sequence>
<comment type="caution">
    <text evidence="7">The sequence shown here is derived from an EMBL/GenBank/DDBJ whole genome shotgun (WGS) entry which is preliminary data.</text>
</comment>
<dbReference type="InterPro" id="IPR002692">
    <property type="entry name" value="S45"/>
</dbReference>
<keyword evidence="8" id="KW-1185">Reference proteome</keyword>
<dbReference type="Gene3D" id="3.60.20.10">
    <property type="entry name" value="Glutamine Phosphoribosylpyrophosphate, subunit 1, domain 1"/>
    <property type="match status" value="1"/>
</dbReference>
<dbReference type="GO" id="GO:0046872">
    <property type="term" value="F:metal ion binding"/>
    <property type="evidence" value="ECO:0007669"/>
    <property type="project" value="UniProtKB-KW"/>
</dbReference>
<dbReference type="EMBL" id="PZZL01000003">
    <property type="protein sequence ID" value="PTM60317.1"/>
    <property type="molecule type" value="Genomic_DNA"/>
</dbReference>
<evidence type="ECO:0000256" key="6">
    <source>
        <dbReference type="PIRSR" id="PIRSR001227-2"/>
    </source>
</evidence>
<dbReference type="CDD" id="cd03747">
    <property type="entry name" value="Ntn_PGA_like"/>
    <property type="match status" value="1"/>
</dbReference>
<evidence type="ECO:0000256" key="1">
    <source>
        <dbReference type="ARBA" id="ARBA00006586"/>
    </source>
</evidence>
<protein>
    <submittedName>
        <fullName evidence="7">Penicillin amidase</fullName>
    </submittedName>
</protein>
<gene>
    <name evidence="7" type="ORF">C8P69_103247</name>
</gene>
<proteinExistence type="inferred from homology"/>
<keyword evidence="6" id="KW-0479">Metal-binding</keyword>
<feature type="binding site" evidence="6">
    <location>
        <position position="159"/>
    </location>
    <ligand>
        <name>Ca(2+)</name>
        <dbReference type="ChEBI" id="CHEBI:29108"/>
    </ligand>
</feature>
<dbReference type="Gene3D" id="1.10.1400.10">
    <property type="match status" value="1"/>
</dbReference>
<dbReference type="GO" id="GO:0017000">
    <property type="term" value="P:antibiotic biosynthetic process"/>
    <property type="evidence" value="ECO:0007669"/>
    <property type="project" value="InterPro"/>
</dbReference>
<dbReference type="AlphaFoldDB" id="A0A2T4ZEJ9"/>
<keyword evidence="2" id="KW-0732">Signal</keyword>
<dbReference type="PANTHER" id="PTHR34218:SF3">
    <property type="entry name" value="ACYL-HOMOSERINE LACTONE ACYLASE PVDQ"/>
    <property type="match status" value="1"/>
</dbReference>
<dbReference type="Pfam" id="PF01804">
    <property type="entry name" value="Penicil_amidase"/>
    <property type="match status" value="1"/>
</dbReference>
<keyword evidence="3" id="KW-0378">Hydrolase</keyword>
<dbReference type="Gene3D" id="1.10.439.10">
    <property type="entry name" value="Penicillin Amidohydrolase, domain 1"/>
    <property type="match status" value="1"/>
</dbReference>
<feature type="binding site" evidence="6">
    <location>
        <position position="322"/>
    </location>
    <ligand>
        <name>Ca(2+)</name>
        <dbReference type="ChEBI" id="CHEBI:29108"/>
    </ligand>
</feature>
<dbReference type="InterPro" id="IPR043146">
    <property type="entry name" value="Penicillin_amidase_N_B-knob"/>
</dbReference>
<dbReference type="InterPro" id="IPR023343">
    <property type="entry name" value="Penicillin_amidase_dom1"/>
</dbReference>
<evidence type="ECO:0000313" key="8">
    <source>
        <dbReference type="Proteomes" id="UP000241808"/>
    </source>
</evidence>
<dbReference type="InterPro" id="IPR029055">
    <property type="entry name" value="Ntn_hydrolases_N"/>
</dbReference>
<keyword evidence="6" id="KW-0106">Calcium</keyword>
<evidence type="ECO:0000313" key="7">
    <source>
        <dbReference type="EMBL" id="PTM60317.1"/>
    </source>
</evidence>
<evidence type="ECO:0000256" key="4">
    <source>
        <dbReference type="ARBA" id="ARBA00023145"/>
    </source>
</evidence>
<name>A0A2T4ZEJ9_9HYPH</name>
<dbReference type="InterPro" id="IPR043147">
    <property type="entry name" value="Penicillin_amidase_A-knob"/>
</dbReference>
<dbReference type="Proteomes" id="UP000241808">
    <property type="component" value="Unassembled WGS sequence"/>
</dbReference>
<dbReference type="PANTHER" id="PTHR34218">
    <property type="entry name" value="PEPTIDASE S45 PENICILLIN AMIDASE"/>
    <property type="match status" value="1"/>
</dbReference>
<organism evidence="7 8">
    <name type="scientific">Phreatobacter oligotrophus</name>
    <dbReference type="NCBI Taxonomy" id="1122261"/>
    <lineage>
        <taxon>Bacteria</taxon>
        <taxon>Pseudomonadati</taxon>
        <taxon>Pseudomonadota</taxon>
        <taxon>Alphaproteobacteria</taxon>
        <taxon>Hyphomicrobiales</taxon>
        <taxon>Phreatobacteraceae</taxon>
        <taxon>Phreatobacter</taxon>
    </lineage>
</organism>
<dbReference type="SUPFAM" id="SSF56235">
    <property type="entry name" value="N-terminal nucleophile aminohydrolases (Ntn hydrolases)"/>
    <property type="match status" value="1"/>
</dbReference>
<feature type="active site" description="Nucleophile" evidence="5">
    <location>
        <position position="247"/>
    </location>
</feature>
<comment type="cofactor">
    <cofactor evidence="6">
        <name>Ca(2+)</name>
        <dbReference type="ChEBI" id="CHEBI:29108"/>
    </cofactor>
    <text evidence="6">Binds 1 Ca(2+) ion per dimer.</text>
</comment>
<dbReference type="GO" id="GO:0016811">
    <property type="term" value="F:hydrolase activity, acting on carbon-nitrogen (but not peptide) bonds, in linear amides"/>
    <property type="evidence" value="ECO:0007669"/>
    <property type="project" value="InterPro"/>
</dbReference>
<accession>A0A2T4ZEJ9</accession>